<reference evidence="11 12" key="1">
    <citation type="journal article" date="2019" name="Mol. Ecol. Resour.">
        <title>Chromosome-level genome assembly of Triplophysa tibetana, a fish adapted to the harsh high-altitude environment of the Tibetan Plateau.</title>
        <authorList>
            <person name="Yang X."/>
            <person name="Liu H."/>
            <person name="Ma Z."/>
            <person name="Zou Y."/>
            <person name="Zou M."/>
            <person name="Mao Y."/>
            <person name="Li X."/>
            <person name="Wang H."/>
            <person name="Chen T."/>
            <person name="Wang W."/>
            <person name="Yang R."/>
        </authorList>
    </citation>
    <scope>NUCLEOTIDE SEQUENCE [LARGE SCALE GENOMIC DNA]</scope>
    <source>
        <strain evidence="11">TTIB1903HZAU</strain>
        <tissue evidence="11">Muscle</tissue>
    </source>
</reference>
<keyword evidence="5" id="KW-0865">Zymogen</keyword>
<gene>
    <name evidence="11" type="ORF">E1301_Tti015027</name>
</gene>
<evidence type="ECO:0000313" key="12">
    <source>
        <dbReference type="Proteomes" id="UP000324632"/>
    </source>
</evidence>
<keyword evidence="6" id="KW-1015">Disulfide bond</keyword>
<dbReference type="InterPro" id="IPR009003">
    <property type="entry name" value="Peptidase_S1_PA"/>
</dbReference>
<feature type="domain" description="Peptidase S1" evidence="10">
    <location>
        <begin position="160"/>
        <end position="255"/>
    </location>
</feature>
<dbReference type="EC" id="3.4.21.4" evidence="8"/>
<dbReference type="Gene3D" id="2.40.10.10">
    <property type="entry name" value="Trypsin-like serine proteases"/>
    <property type="match status" value="4"/>
</dbReference>
<protein>
    <recommendedName>
        <fullName evidence="8">trypsin</fullName>
        <ecNumber evidence="8">3.4.21.4</ecNumber>
    </recommendedName>
</protein>
<dbReference type="SUPFAM" id="SSF50494">
    <property type="entry name" value="Trypsin-like serine proteases"/>
    <property type="match status" value="2"/>
</dbReference>
<dbReference type="PROSITE" id="PS50240">
    <property type="entry name" value="TRYPSIN_DOM"/>
    <property type="match status" value="2"/>
</dbReference>
<dbReference type="AlphaFoldDB" id="A0A5A9NV87"/>
<accession>A0A5A9NV87</accession>
<name>A0A5A9NV87_9TELE</name>
<evidence type="ECO:0000313" key="11">
    <source>
        <dbReference type="EMBL" id="KAA0712227.1"/>
    </source>
</evidence>
<dbReference type="Proteomes" id="UP000324632">
    <property type="component" value="Chromosome 14"/>
</dbReference>
<comment type="catalytic activity">
    <reaction evidence="7">
        <text>Preferential cleavage: Arg-|-Xaa, Lys-|-Xaa.</text>
        <dbReference type="EC" id="3.4.21.4"/>
    </reaction>
</comment>
<dbReference type="GO" id="GO:0005576">
    <property type="term" value="C:extracellular region"/>
    <property type="evidence" value="ECO:0007669"/>
    <property type="project" value="UniProtKB-SubCell"/>
</dbReference>
<evidence type="ECO:0000259" key="10">
    <source>
        <dbReference type="PROSITE" id="PS50240"/>
    </source>
</evidence>
<comment type="caution">
    <text evidence="11">The sequence shown here is derived from an EMBL/GenBank/DDBJ whole genome shotgun (WGS) entry which is preliminary data.</text>
</comment>
<dbReference type="InterPro" id="IPR001254">
    <property type="entry name" value="Trypsin_dom"/>
</dbReference>
<evidence type="ECO:0000256" key="4">
    <source>
        <dbReference type="ARBA" id="ARBA00022825"/>
    </source>
</evidence>
<dbReference type="GO" id="GO:0006508">
    <property type="term" value="P:proteolysis"/>
    <property type="evidence" value="ECO:0007669"/>
    <property type="project" value="UniProtKB-KW"/>
</dbReference>
<dbReference type="FunFam" id="2.40.10.10:FF:000036">
    <property type="entry name" value="Trypsin beta"/>
    <property type="match status" value="1"/>
</dbReference>
<feature type="domain" description="Peptidase S1" evidence="10">
    <location>
        <begin position="1"/>
        <end position="154"/>
    </location>
</feature>
<dbReference type="SMART" id="SM00020">
    <property type="entry name" value="Tryp_SPc"/>
    <property type="match status" value="1"/>
</dbReference>
<proteinExistence type="predicted"/>
<dbReference type="GO" id="GO:0004252">
    <property type="term" value="F:serine-type endopeptidase activity"/>
    <property type="evidence" value="ECO:0007669"/>
    <property type="project" value="UniProtKB-EC"/>
</dbReference>
<evidence type="ECO:0000256" key="3">
    <source>
        <dbReference type="ARBA" id="ARBA00022801"/>
    </source>
</evidence>
<evidence type="ECO:0000256" key="5">
    <source>
        <dbReference type="ARBA" id="ARBA00023145"/>
    </source>
</evidence>
<dbReference type="PANTHER" id="PTHR24271:SF87">
    <property type="entry name" value="ARGININE ESTERASE-LIKE-RELATED"/>
    <property type="match status" value="1"/>
</dbReference>
<sequence length="255" mass="27796">MTVVLGDHDIVPGKNLERYEVVRTFKKSFTDVLKGDDIMLLKLGKEAVLGGKVRTVNIADKRHRGKPDTKCLVEGWGKTKEADSDNELLALNVSTVDIQECRKAWTKKYGIRLPPNIICAGGYKQRAGVCKGDSGGPLVCNSVAVGIVSFVKTCTFGADIINGKRANKNSLFFMASIQTDGKHKCGGFLIDQSYVLTAAHCGASGNMTVILGTHNIDPRGSNLRRYSVQNKHKHPLYQNAINGNDIMLLKVPDIP</sequence>
<dbReference type="InterPro" id="IPR018114">
    <property type="entry name" value="TRYPSIN_HIS"/>
</dbReference>
<keyword evidence="3 9" id="KW-0378">Hydrolase</keyword>
<dbReference type="EMBL" id="SOYY01000014">
    <property type="protein sequence ID" value="KAA0712227.1"/>
    <property type="molecule type" value="Genomic_DNA"/>
</dbReference>
<evidence type="ECO:0000256" key="2">
    <source>
        <dbReference type="ARBA" id="ARBA00022670"/>
    </source>
</evidence>
<dbReference type="FunFam" id="2.40.10.10:FF:000005">
    <property type="entry name" value="Serine protease 37"/>
    <property type="match status" value="1"/>
</dbReference>
<evidence type="ECO:0000256" key="9">
    <source>
        <dbReference type="RuleBase" id="RU363034"/>
    </source>
</evidence>
<dbReference type="InterPro" id="IPR043504">
    <property type="entry name" value="Peptidase_S1_PA_chymotrypsin"/>
</dbReference>
<comment type="subcellular location">
    <subcellularLocation>
        <location evidence="1">Secreted</location>
        <location evidence="1">Extracellular space</location>
    </subcellularLocation>
</comment>
<evidence type="ECO:0000256" key="6">
    <source>
        <dbReference type="ARBA" id="ARBA00023157"/>
    </source>
</evidence>
<organism evidence="11 12">
    <name type="scientific">Triplophysa tibetana</name>
    <dbReference type="NCBI Taxonomy" id="1572043"/>
    <lineage>
        <taxon>Eukaryota</taxon>
        <taxon>Metazoa</taxon>
        <taxon>Chordata</taxon>
        <taxon>Craniata</taxon>
        <taxon>Vertebrata</taxon>
        <taxon>Euteleostomi</taxon>
        <taxon>Actinopterygii</taxon>
        <taxon>Neopterygii</taxon>
        <taxon>Teleostei</taxon>
        <taxon>Ostariophysi</taxon>
        <taxon>Cypriniformes</taxon>
        <taxon>Nemacheilidae</taxon>
        <taxon>Triplophysa</taxon>
    </lineage>
</organism>
<keyword evidence="4 9" id="KW-0720">Serine protease</keyword>
<evidence type="ECO:0000256" key="1">
    <source>
        <dbReference type="ARBA" id="ARBA00004239"/>
    </source>
</evidence>
<evidence type="ECO:0000256" key="7">
    <source>
        <dbReference type="ARBA" id="ARBA00036320"/>
    </source>
</evidence>
<dbReference type="PANTHER" id="PTHR24271">
    <property type="entry name" value="KALLIKREIN-RELATED"/>
    <property type="match status" value="1"/>
</dbReference>
<dbReference type="PROSITE" id="PS00134">
    <property type="entry name" value="TRYPSIN_HIS"/>
    <property type="match status" value="1"/>
</dbReference>
<keyword evidence="12" id="KW-1185">Reference proteome</keyword>
<keyword evidence="2 9" id="KW-0645">Protease</keyword>
<evidence type="ECO:0000256" key="8">
    <source>
        <dbReference type="ARBA" id="ARBA00038868"/>
    </source>
</evidence>
<dbReference type="InterPro" id="IPR033116">
    <property type="entry name" value="TRYPSIN_SER"/>
</dbReference>
<dbReference type="Pfam" id="PF00089">
    <property type="entry name" value="Trypsin"/>
    <property type="match status" value="2"/>
</dbReference>
<dbReference type="PROSITE" id="PS00135">
    <property type="entry name" value="TRYPSIN_SER"/>
    <property type="match status" value="1"/>
</dbReference>